<comment type="caution">
    <text evidence="2">The sequence shown here is derived from an EMBL/GenBank/DDBJ whole genome shotgun (WGS) entry which is preliminary data.</text>
</comment>
<name>A0A9P8CAD3_9HELO</name>
<dbReference type="AlphaFoldDB" id="A0A9P8CAD3"/>
<gene>
    <name evidence="2" type="ORF">BJ875DRAFT_189856</name>
</gene>
<protein>
    <submittedName>
        <fullName evidence="2">Uncharacterized protein</fullName>
    </submittedName>
</protein>
<evidence type="ECO:0000313" key="2">
    <source>
        <dbReference type="EMBL" id="KAG9239397.1"/>
    </source>
</evidence>
<keyword evidence="3" id="KW-1185">Reference proteome</keyword>
<proteinExistence type="predicted"/>
<evidence type="ECO:0000256" key="1">
    <source>
        <dbReference type="SAM" id="MobiDB-lite"/>
    </source>
</evidence>
<evidence type="ECO:0000313" key="3">
    <source>
        <dbReference type="Proteomes" id="UP000824998"/>
    </source>
</evidence>
<reference evidence="2" key="1">
    <citation type="journal article" date="2021" name="IMA Fungus">
        <title>Genomic characterization of three marine fungi, including Emericellopsis atlantica sp. nov. with signatures of a generalist lifestyle and marine biomass degradation.</title>
        <authorList>
            <person name="Hagestad O.C."/>
            <person name="Hou L."/>
            <person name="Andersen J.H."/>
            <person name="Hansen E.H."/>
            <person name="Altermark B."/>
            <person name="Li C."/>
            <person name="Kuhnert E."/>
            <person name="Cox R.J."/>
            <person name="Crous P.W."/>
            <person name="Spatafora J.W."/>
            <person name="Lail K."/>
            <person name="Amirebrahimi M."/>
            <person name="Lipzen A."/>
            <person name="Pangilinan J."/>
            <person name="Andreopoulos W."/>
            <person name="Hayes R.D."/>
            <person name="Ng V."/>
            <person name="Grigoriev I.V."/>
            <person name="Jackson S.A."/>
            <person name="Sutton T.D.S."/>
            <person name="Dobson A.D.W."/>
            <person name="Rama T."/>
        </authorList>
    </citation>
    <scope>NUCLEOTIDE SEQUENCE</scope>
    <source>
        <strain evidence="2">TRa018bII</strain>
    </source>
</reference>
<accession>A0A9P8CAD3</accession>
<feature type="compositionally biased region" description="Polar residues" evidence="1">
    <location>
        <begin position="16"/>
        <end position="31"/>
    </location>
</feature>
<feature type="region of interest" description="Disordered" evidence="1">
    <location>
        <begin position="1"/>
        <end position="31"/>
    </location>
</feature>
<dbReference type="Proteomes" id="UP000824998">
    <property type="component" value="Unassembled WGS sequence"/>
</dbReference>
<organism evidence="2 3">
    <name type="scientific">Amylocarpus encephaloides</name>
    <dbReference type="NCBI Taxonomy" id="45428"/>
    <lineage>
        <taxon>Eukaryota</taxon>
        <taxon>Fungi</taxon>
        <taxon>Dikarya</taxon>
        <taxon>Ascomycota</taxon>
        <taxon>Pezizomycotina</taxon>
        <taxon>Leotiomycetes</taxon>
        <taxon>Helotiales</taxon>
        <taxon>Helotiales incertae sedis</taxon>
        <taxon>Amylocarpus</taxon>
    </lineage>
</organism>
<dbReference type="EMBL" id="MU251359">
    <property type="protein sequence ID" value="KAG9239397.1"/>
    <property type="molecule type" value="Genomic_DNA"/>
</dbReference>
<sequence>MGDLKRVCSKMRRQSKPTSSWPRSRFNPSSTVSSCHVLSRVSCVSRANSKLAQSKHWIEDGARKTKLVDHCFDLEIRCQVHRAREGAHRGFYNFSINGISHHYLLVEGRITESATPLFFDVGVAMPCIQRSGTTKPPPLTIGLFSSSARCLFQLSSAVYPLSVKREAPTGLIYGPIRNSIWTFDQLKPRRYCFMMVSLGAKIAPFLHWGQLDDGKRSGEREAS</sequence>